<protein>
    <submittedName>
        <fullName evidence="2">Alpha/beta hydrolase</fullName>
    </submittedName>
</protein>
<dbReference type="GO" id="GO:0016787">
    <property type="term" value="F:hydrolase activity"/>
    <property type="evidence" value="ECO:0007669"/>
    <property type="project" value="UniProtKB-KW"/>
</dbReference>
<evidence type="ECO:0000313" key="3">
    <source>
        <dbReference type="Proteomes" id="UP000321049"/>
    </source>
</evidence>
<dbReference type="PANTHER" id="PTHR43433:SF5">
    <property type="entry name" value="AB HYDROLASE-1 DOMAIN-CONTAINING PROTEIN"/>
    <property type="match status" value="1"/>
</dbReference>
<comment type="caution">
    <text evidence="2">The sequence shown here is derived from an EMBL/GenBank/DDBJ whole genome shotgun (WGS) entry which is preliminary data.</text>
</comment>
<feature type="domain" description="AB hydrolase-1" evidence="1">
    <location>
        <begin position="36"/>
        <end position="253"/>
    </location>
</feature>
<dbReference type="InterPro" id="IPR050471">
    <property type="entry name" value="AB_hydrolase"/>
</dbReference>
<dbReference type="OrthoDB" id="63519at2"/>
<sequence length="270" mass="27195">MQTLTSADGTTIAYVHAGAGPAVVVATGAFNDHTTCADLAALLESDHTVVTYDRRARGRSGDTTPYAIEREIEDLAAVIDVAGGSAAVFGFSSGGNLALAAAAAGLPVTHLALYEAPFALGTLPARPADLPQRLTALIADGRPGDAVALFQTEGVGIPAPLVEQFRSSPGWAPLVAIAQSTVYDATITSVLGVPTPAMRAVDVPTVVITGAQTWPGLPESAAALAGLLPRASHVVVPGGADHGIPAEATAAVVRDLLAGSPAVRDVHHQA</sequence>
<evidence type="ECO:0000313" key="2">
    <source>
        <dbReference type="EMBL" id="GEM00369.1"/>
    </source>
</evidence>
<name>A0A511JQP8_9CELL</name>
<reference evidence="2 3" key="1">
    <citation type="submission" date="2019-07" db="EMBL/GenBank/DDBJ databases">
        <title>Whole genome shotgun sequence of Cellulomonas terrae NBRC 100819.</title>
        <authorList>
            <person name="Hosoyama A."/>
            <person name="Uohara A."/>
            <person name="Ohji S."/>
            <person name="Ichikawa N."/>
        </authorList>
    </citation>
    <scope>NUCLEOTIDE SEQUENCE [LARGE SCALE GENOMIC DNA]</scope>
    <source>
        <strain evidence="2 3">NBRC 100819</strain>
    </source>
</reference>
<accession>A0A511JQP8</accession>
<dbReference type="AlphaFoldDB" id="A0A511JQP8"/>
<dbReference type="EMBL" id="BJWH01000035">
    <property type="protein sequence ID" value="GEM00369.1"/>
    <property type="molecule type" value="Genomic_DNA"/>
</dbReference>
<organism evidence="2 3">
    <name type="scientific">Cellulomonas terrae</name>
    <dbReference type="NCBI Taxonomy" id="311234"/>
    <lineage>
        <taxon>Bacteria</taxon>
        <taxon>Bacillati</taxon>
        <taxon>Actinomycetota</taxon>
        <taxon>Actinomycetes</taxon>
        <taxon>Micrococcales</taxon>
        <taxon>Cellulomonadaceae</taxon>
        <taxon>Cellulomonas</taxon>
    </lineage>
</organism>
<gene>
    <name evidence="2" type="ORF">CTE05_39150</name>
</gene>
<dbReference type="Proteomes" id="UP000321049">
    <property type="component" value="Unassembled WGS sequence"/>
</dbReference>
<dbReference type="SUPFAM" id="SSF53474">
    <property type="entry name" value="alpha/beta-Hydrolases"/>
    <property type="match status" value="1"/>
</dbReference>
<dbReference type="PANTHER" id="PTHR43433">
    <property type="entry name" value="HYDROLASE, ALPHA/BETA FOLD FAMILY PROTEIN"/>
    <property type="match status" value="1"/>
</dbReference>
<dbReference type="Pfam" id="PF12697">
    <property type="entry name" value="Abhydrolase_6"/>
    <property type="match status" value="1"/>
</dbReference>
<keyword evidence="3" id="KW-1185">Reference proteome</keyword>
<dbReference type="RefSeq" id="WP_146847960.1">
    <property type="nucleotide sequence ID" value="NZ_BJWH01000035.1"/>
</dbReference>
<dbReference type="InterPro" id="IPR000073">
    <property type="entry name" value="AB_hydrolase_1"/>
</dbReference>
<evidence type="ECO:0000259" key="1">
    <source>
        <dbReference type="Pfam" id="PF12697"/>
    </source>
</evidence>
<keyword evidence="2" id="KW-0378">Hydrolase</keyword>
<dbReference type="InterPro" id="IPR029058">
    <property type="entry name" value="AB_hydrolase_fold"/>
</dbReference>
<proteinExistence type="predicted"/>
<dbReference type="Gene3D" id="3.40.50.1820">
    <property type="entry name" value="alpha/beta hydrolase"/>
    <property type="match status" value="1"/>
</dbReference>